<evidence type="ECO:0000313" key="2">
    <source>
        <dbReference type="EMBL" id="PIA15526.1"/>
    </source>
</evidence>
<dbReference type="PANTHER" id="PTHR21373:SF0">
    <property type="entry name" value="N-ALPHA-ACETYLTRANSFERASE 35, NATC AUXILIARY SUBUNIT"/>
    <property type="match status" value="1"/>
</dbReference>
<protein>
    <recommendedName>
        <fullName evidence="1">NAA35-like N-terminal domain-containing protein</fullName>
    </recommendedName>
</protein>
<dbReference type="GO" id="GO:0031417">
    <property type="term" value="C:NatC complex"/>
    <property type="evidence" value="ECO:0007669"/>
    <property type="project" value="InterPro"/>
</dbReference>
<accession>A0A2G5B934</accession>
<sequence length="175" mass="19457">MADDGVDEEITLTGVAGLTLEAGEEWINITELMDRGTQALEEGELMKATSFGLFDAMTSIEVMDPRLDMGLMTDEDRAEKELWDIGRRLTLPQTLWIAEQVFSSEMTWHSSAALVQTLYTCNYITADRIGITIGSGTQNPGRDMVLYPLLVATGACCQRVWDEYTRGNVYGDEDV</sequence>
<dbReference type="EMBL" id="KZ303506">
    <property type="protein sequence ID" value="PIA15526.1"/>
    <property type="molecule type" value="Genomic_DNA"/>
</dbReference>
<gene>
    <name evidence="2" type="ORF">COEREDRAFT_63916</name>
</gene>
<proteinExistence type="predicted"/>
<dbReference type="InterPro" id="IPR007244">
    <property type="entry name" value="Naa35_N"/>
</dbReference>
<dbReference type="OrthoDB" id="269405at2759"/>
<dbReference type="AlphaFoldDB" id="A0A2G5B934"/>
<organism evidence="2 3">
    <name type="scientific">Coemansia reversa (strain ATCC 12441 / NRRL 1564)</name>
    <dbReference type="NCBI Taxonomy" id="763665"/>
    <lineage>
        <taxon>Eukaryota</taxon>
        <taxon>Fungi</taxon>
        <taxon>Fungi incertae sedis</taxon>
        <taxon>Zoopagomycota</taxon>
        <taxon>Kickxellomycotina</taxon>
        <taxon>Kickxellomycetes</taxon>
        <taxon>Kickxellales</taxon>
        <taxon>Kickxellaceae</taxon>
        <taxon>Coemansia</taxon>
    </lineage>
</organism>
<dbReference type="STRING" id="763665.A0A2G5B934"/>
<feature type="domain" description="NAA35-like N-terminal" evidence="1">
    <location>
        <begin position="42"/>
        <end position="175"/>
    </location>
</feature>
<dbReference type="Proteomes" id="UP000242474">
    <property type="component" value="Unassembled WGS sequence"/>
</dbReference>
<reference evidence="2 3" key="1">
    <citation type="journal article" date="2015" name="Genome Biol. Evol.">
        <title>Phylogenomic analyses indicate that early fungi evolved digesting cell walls of algal ancestors of land plants.</title>
        <authorList>
            <person name="Chang Y."/>
            <person name="Wang S."/>
            <person name="Sekimoto S."/>
            <person name="Aerts A.L."/>
            <person name="Choi C."/>
            <person name="Clum A."/>
            <person name="LaButti K.M."/>
            <person name="Lindquist E.A."/>
            <person name="Yee Ngan C."/>
            <person name="Ohm R.A."/>
            <person name="Salamov A.A."/>
            <person name="Grigoriev I.V."/>
            <person name="Spatafora J.W."/>
            <person name="Berbee M.L."/>
        </authorList>
    </citation>
    <scope>NUCLEOTIDE SEQUENCE [LARGE SCALE GENOMIC DNA]</scope>
    <source>
        <strain evidence="2 3">NRRL 1564</strain>
    </source>
</reference>
<evidence type="ECO:0000313" key="3">
    <source>
        <dbReference type="Proteomes" id="UP000242474"/>
    </source>
</evidence>
<name>A0A2G5B934_COERN</name>
<feature type="non-terminal residue" evidence="2">
    <location>
        <position position="175"/>
    </location>
</feature>
<dbReference type="InterPro" id="IPR057983">
    <property type="entry name" value="NAA35-like_N"/>
</dbReference>
<dbReference type="Pfam" id="PF04112">
    <property type="entry name" value="Mak10"/>
    <property type="match status" value="1"/>
</dbReference>
<keyword evidence="3" id="KW-1185">Reference proteome</keyword>
<evidence type="ECO:0000259" key="1">
    <source>
        <dbReference type="Pfam" id="PF04112"/>
    </source>
</evidence>
<dbReference type="PANTHER" id="PTHR21373">
    <property type="entry name" value="GLUCOSE REPRESSIBLE PROTEIN MAK10"/>
    <property type="match status" value="1"/>
</dbReference>